<keyword evidence="1" id="KW-0472">Membrane</keyword>
<dbReference type="EMBL" id="JAAABI010000006">
    <property type="protein sequence ID" value="NAY93140.1"/>
    <property type="molecule type" value="Genomic_DNA"/>
</dbReference>
<evidence type="ECO:0000256" key="1">
    <source>
        <dbReference type="SAM" id="Phobius"/>
    </source>
</evidence>
<comment type="caution">
    <text evidence="2">The sequence shown here is derived from an EMBL/GenBank/DDBJ whole genome shotgun (WGS) entry which is preliminary data.</text>
</comment>
<organism evidence="2 3">
    <name type="scientific">Flagellimonas ochracea</name>
    <dbReference type="NCBI Taxonomy" id="2696472"/>
    <lineage>
        <taxon>Bacteria</taxon>
        <taxon>Pseudomonadati</taxon>
        <taxon>Bacteroidota</taxon>
        <taxon>Flavobacteriia</taxon>
        <taxon>Flavobacteriales</taxon>
        <taxon>Flavobacteriaceae</taxon>
        <taxon>Flagellimonas</taxon>
    </lineage>
</organism>
<proteinExistence type="predicted"/>
<evidence type="ECO:0000313" key="2">
    <source>
        <dbReference type="EMBL" id="NAY93140.1"/>
    </source>
</evidence>
<protein>
    <submittedName>
        <fullName evidence="2">Uncharacterized protein</fullName>
    </submittedName>
</protein>
<keyword evidence="1" id="KW-0812">Transmembrane</keyword>
<dbReference type="Proteomes" id="UP000667650">
    <property type="component" value="Unassembled WGS sequence"/>
</dbReference>
<name>A0A964TE27_9FLAO</name>
<sequence>MKTDSKNKPSKTVFQKKLDSLKKRERVASLVGILSLIVVASIILFTVYNNNLRNQEIEVKERQIDTLRLMLQHRDSSLNDFQNRTIELLDSISEVVRQRDQQEKVLHYNKKAIQILQNPDAIISQSETWSGRSGNLFFKNVNVVLNGKGNVNLRAEISSKSQTRSSGRLLIEFFNDSNSEVYSKVENFNMKPVSVFSAKSRLTEYENRSFSIPIDKYLDITSIKVKSL</sequence>
<feature type="transmembrane region" description="Helical" evidence="1">
    <location>
        <begin position="27"/>
        <end position="48"/>
    </location>
</feature>
<gene>
    <name evidence="2" type="ORF">GTQ34_14585</name>
</gene>
<keyword evidence="3" id="KW-1185">Reference proteome</keyword>
<dbReference type="RefSeq" id="WP_166524550.1">
    <property type="nucleotide sequence ID" value="NZ_JAAABI010000006.1"/>
</dbReference>
<keyword evidence="1" id="KW-1133">Transmembrane helix</keyword>
<reference evidence="2" key="1">
    <citation type="submission" date="2020-01" db="EMBL/GenBank/DDBJ databases">
        <title>Muricauda ochracea sp. nov., isolated from a tidal flat of Garorim bay in Korea.</title>
        <authorList>
            <person name="Kim D."/>
            <person name="Yoo Y."/>
            <person name="Kim J.-J."/>
        </authorList>
    </citation>
    <scope>NUCLEOTIDE SEQUENCE</scope>
    <source>
        <strain evidence="2">JGD-17</strain>
    </source>
</reference>
<dbReference type="AlphaFoldDB" id="A0A964TE27"/>
<evidence type="ECO:0000313" key="3">
    <source>
        <dbReference type="Proteomes" id="UP000667650"/>
    </source>
</evidence>
<accession>A0A964TE27</accession>